<reference evidence="3" key="1">
    <citation type="submission" date="2025-08" db="UniProtKB">
        <authorList>
            <consortium name="RefSeq"/>
        </authorList>
    </citation>
    <scope>IDENTIFICATION</scope>
</reference>
<dbReference type="AlphaFoldDB" id="A0A8B7NL49"/>
<accession>A0A8B7NL49</accession>
<dbReference type="InterPro" id="IPR007110">
    <property type="entry name" value="Ig-like_dom"/>
</dbReference>
<dbReference type="Gene3D" id="2.60.40.10">
    <property type="entry name" value="Immunoglobulins"/>
    <property type="match status" value="2"/>
</dbReference>
<dbReference type="OrthoDB" id="6374020at2759"/>
<gene>
    <name evidence="3" type="primary">LOC108671369</name>
</gene>
<dbReference type="InterPro" id="IPR013783">
    <property type="entry name" value="Ig-like_fold"/>
</dbReference>
<evidence type="ECO:0000259" key="1">
    <source>
        <dbReference type="PROSITE" id="PS50835"/>
    </source>
</evidence>
<evidence type="ECO:0000313" key="2">
    <source>
        <dbReference type="Proteomes" id="UP000694843"/>
    </source>
</evidence>
<dbReference type="OMA" id="IVECSAH"/>
<feature type="domain" description="Ig-like" evidence="1">
    <location>
        <begin position="36"/>
        <end position="126"/>
    </location>
</feature>
<feature type="domain" description="Ig-like" evidence="1">
    <location>
        <begin position="128"/>
        <end position="228"/>
    </location>
</feature>
<dbReference type="KEGG" id="hazt:108671369"/>
<dbReference type="RefSeq" id="XP_018014390.2">
    <property type="nucleotide sequence ID" value="XM_018158901.2"/>
</dbReference>
<dbReference type="SUPFAM" id="SSF48726">
    <property type="entry name" value="Immunoglobulin"/>
    <property type="match status" value="1"/>
</dbReference>
<proteinExistence type="predicted"/>
<protein>
    <submittedName>
        <fullName evidence="3">Down syndrome cell adhesion molecule-like protein Dscam2</fullName>
    </submittedName>
</protein>
<dbReference type="GeneID" id="108671369"/>
<dbReference type="Proteomes" id="UP000694843">
    <property type="component" value="Unplaced"/>
</dbReference>
<sequence>MFMDATSGRNDLVGSSYTDANDFDERPYRPASHDGPVWLFEPPRRFVFSNSSGGHIDCKVGNVEPPAVVSWRGENLLPVDDVPGLVAVHNNGSLVFRPFSSHSYSSTLHSASYSCISRFSNGALLSLPVRVRAVVDVTYEARVRDQHVMAGNVAVLTCELPSYVKDYVTVTSWLRDDAFNIFPSLRGDGKYHVTESGVLRVLTVTAADTRAAFRCRTLNVLTAAAQLSGAARIVLTDTGELM</sequence>
<feature type="non-terminal residue" evidence="3">
    <location>
        <position position="242"/>
    </location>
</feature>
<dbReference type="PROSITE" id="PS50835">
    <property type="entry name" value="IG_LIKE"/>
    <property type="match status" value="2"/>
</dbReference>
<dbReference type="InterPro" id="IPR036179">
    <property type="entry name" value="Ig-like_dom_sf"/>
</dbReference>
<name>A0A8B7NL49_HYAAZ</name>
<organism evidence="2 3">
    <name type="scientific">Hyalella azteca</name>
    <name type="common">Amphipod</name>
    <dbReference type="NCBI Taxonomy" id="294128"/>
    <lineage>
        <taxon>Eukaryota</taxon>
        <taxon>Metazoa</taxon>
        <taxon>Ecdysozoa</taxon>
        <taxon>Arthropoda</taxon>
        <taxon>Crustacea</taxon>
        <taxon>Multicrustacea</taxon>
        <taxon>Malacostraca</taxon>
        <taxon>Eumalacostraca</taxon>
        <taxon>Peracarida</taxon>
        <taxon>Amphipoda</taxon>
        <taxon>Senticaudata</taxon>
        <taxon>Talitrida</taxon>
        <taxon>Talitroidea</taxon>
        <taxon>Hyalellidae</taxon>
        <taxon>Hyalella</taxon>
    </lineage>
</organism>
<evidence type="ECO:0000313" key="3">
    <source>
        <dbReference type="RefSeq" id="XP_018014390.2"/>
    </source>
</evidence>
<keyword evidence="2" id="KW-1185">Reference proteome</keyword>